<dbReference type="EMBL" id="JAVDTX010000004">
    <property type="protein sequence ID" value="MDR6845461.1"/>
    <property type="molecule type" value="Genomic_DNA"/>
</dbReference>
<reference evidence="1 2" key="1">
    <citation type="submission" date="2023-07" db="EMBL/GenBank/DDBJ databases">
        <title>Sorghum-associated microbial communities from plants grown in Nebraska, USA.</title>
        <authorList>
            <person name="Schachtman D."/>
        </authorList>
    </citation>
    <scope>NUCLEOTIDE SEQUENCE [LARGE SCALE GENOMIC DNA]</scope>
    <source>
        <strain evidence="1 2">BE124</strain>
    </source>
</reference>
<dbReference type="Proteomes" id="UP001261871">
    <property type="component" value="Unassembled WGS sequence"/>
</dbReference>
<gene>
    <name evidence="1" type="ORF">J2W95_002168</name>
</gene>
<name>A0ABU1S360_9FLAO</name>
<accession>A0ABU1S360</accession>
<proteinExistence type="predicted"/>
<keyword evidence="2" id="KW-1185">Reference proteome</keyword>
<comment type="caution">
    <text evidence="1">The sequence shown here is derived from an EMBL/GenBank/DDBJ whole genome shotgun (WGS) entry which is preliminary data.</text>
</comment>
<protein>
    <submittedName>
        <fullName evidence="1">Uncharacterized protein</fullName>
    </submittedName>
</protein>
<organism evidence="1 2">
    <name type="scientific">Flavobacterium granuli</name>
    <dbReference type="NCBI Taxonomy" id="280093"/>
    <lineage>
        <taxon>Bacteria</taxon>
        <taxon>Pseudomonadati</taxon>
        <taxon>Bacteroidota</taxon>
        <taxon>Flavobacteriia</taxon>
        <taxon>Flavobacteriales</taxon>
        <taxon>Flavobacteriaceae</taxon>
        <taxon>Flavobacterium</taxon>
    </lineage>
</organism>
<evidence type="ECO:0000313" key="2">
    <source>
        <dbReference type="Proteomes" id="UP001261871"/>
    </source>
</evidence>
<sequence>MFFGLITHASLIIFFKSVVYCIGSLGLAQIVQINICYFEFIKHAYEGNLVLSFMD</sequence>
<evidence type="ECO:0000313" key="1">
    <source>
        <dbReference type="EMBL" id="MDR6845461.1"/>
    </source>
</evidence>